<organism evidence="7 8">
    <name type="scientific">Paenimyroides aestuarii</name>
    <dbReference type="NCBI Taxonomy" id="2968490"/>
    <lineage>
        <taxon>Bacteria</taxon>
        <taxon>Pseudomonadati</taxon>
        <taxon>Bacteroidota</taxon>
        <taxon>Flavobacteriia</taxon>
        <taxon>Flavobacteriales</taxon>
        <taxon>Flavobacteriaceae</taxon>
        <taxon>Paenimyroides</taxon>
    </lineage>
</organism>
<gene>
    <name evidence="7" type="ORF">NPX36_13290</name>
</gene>
<dbReference type="RefSeq" id="WP_257499211.1">
    <property type="nucleotide sequence ID" value="NZ_CP102382.1"/>
</dbReference>
<feature type="transmembrane region" description="Helical" evidence="6">
    <location>
        <begin position="12"/>
        <end position="32"/>
    </location>
</feature>
<comment type="similarity">
    <text evidence="2">Belongs to the autoinducer-2 exporter (AI-2E) (TC 2.A.86) family.</text>
</comment>
<feature type="transmembrane region" description="Helical" evidence="6">
    <location>
        <begin position="38"/>
        <end position="59"/>
    </location>
</feature>
<feature type="transmembrane region" description="Helical" evidence="6">
    <location>
        <begin position="230"/>
        <end position="249"/>
    </location>
</feature>
<evidence type="ECO:0000313" key="8">
    <source>
        <dbReference type="Proteomes" id="UP001317001"/>
    </source>
</evidence>
<dbReference type="PANTHER" id="PTHR21716:SF62">
    <property type="entry name" value="TRANSPORT PROTEIN YDBI-RELATED"/>
    <property type="match status" value="1"/>
</dbReference>
<accession>A0ABY5NSD5</accession>
<dbReference type="EMBL" id="CP102382">
    <property type="protein sequence ID" value="UUV21284.1"/>
    <property type="molecule type" value="Genomic_DNA"/>
</dbReference>
<evidence type="ECO:0000256" key="2">
    <source>
        <dbReference type="ARBA" id="ARBA00009773"/>
    </source>
</evidence>
<sequence length="352" mass="38460">MSHTSENNKQFIEKIWIIVGIVAFSVSLLLIIKTSFNVLLLVFAGVLLSVFFRGLSGFIQRKTGLKEMTSVGVSIVLSIIVLVGFFWLMGAKIQMQVEELSETLPKTIDKVRETLNASEAGKEAMHTISDEDHTAKLTNFASTFFKSTFGVFGDLYAVLFMGFFFTISPGLYLKGMVQLIPGKAQDEFVKLLNKLGTQLRKWLKGKLLSMLIVAAMTAIGLAILGIPLWLVLALFAGLVSFIPNFGPIIGMTPAVLVGLMSGIDTALYVVGIFVLIQFIESNFITTTIQQKMVNLPPALILIAQLIMGALTGGWGLVLATPITVVLLVIVKELYINKRHTPLKNSTDGNEKS</sequence>
<protein>
    <submittedName>
        <fullName evidence="7">AI-2E family transporter</fullName>
    </submittedName>
</protein>
<dbReference type="PANTHER" id="PTHR21716">
    <property type="entry name" value="TRANSMEMBRANE PROTEIN"/>
    <property type="match status" value="1"/>
</dbReference>
<feature type="transmembrane region" description="Helical" evidence="6">
    <location>
        <begin position="71"/>
        <end position="90"/>
    </location>
</feature>
<reference evidence="7 8" key="1">
    <citation type="submission" date="2022-08" db="EMBL/GenBank/DDBJ databases">
        <title>Myroides zhujiangensis sp. nov., a novel bacterium isolated from sediment in the Pearl River Estuary.</title>
        <authorList>
            <person name="Cui L."/>
        </authorList>
    </citation>
    <scope>NUCLEOTIDE SEQUENCE [LARGE SCALE GENOMIC DNA]</scope>
    <source>
        <strain evidence="7 8">SCSIO 72103</strain>
    </source>
</reference>
<keyword evidence="5 6" id="KW-0472">Membrane</keyword>
<comment type="subcellular location">
    <subcellularLocation>
        <location evidence="1">Membrane</location>
        <topology evidence="1">Multi-pass membrane protein</topology>
    </subcellularLocation>
</comment>
<feature type="transmembrane region" description="Helical" evidence="6">
    <location>
        <begin position="299"/>
        <end position="330"/>
    </location>
</feature>
<evidence type="ECO:0000256" key="4">
    <source>
        <dbReference type="ARBA" id="ARBA00022989"/>
    </source>
</evidence>
<evidence type="ECO:0000313" key="7">
    <source>
        <dbReference type="EMBL" id="UUV21284.1"/>
    </source>
</evidence>
<evidence type="ECO:0000256" key="6">
    <source>
        <dbReference type="SAM" id="Phobius"/>
    </source>
</evidence>
<feature type="transmembrane region" description="Helical" evidence="6">
    <location>
        <begin position="155"/>
        <end position="173"/>
    </location>
</feature>
<evidence type="ECO:0000256" key="3">
    <source>
        <dbReference type="ARBA" id="ARBA00022692"/>
    </source>
</evidence>
<name>A0ABY5NSD5_9FLAO</name>
<evidence type="ECO:0000256" key="1">
    <source>
        <dbReference type="ARBA" id="ARBA00004141"/>
    </source>
</evidence>
<keyword evidence="8" id="KW-1185">Reference proteome</keyword>
<dbReference type="Pfam" id="PF01594">
    <property type="entry name" value="AI-2E_transport"/>
    <property type="match status" value="1"/>
</dbReference>
<feature type="transmembrane region" description="Helical" evidence="6">
    <location>
        <begin position="207"/>
        <end position="224"/>
    </location>
</feature>
<keyword evidence="4 6" id="KW-1133">Transmembrane helix</keyword>
<evidence type="ECO:0000256" key="5">
    <source>
        <dbReference type="ARBA" id="ARBA00023136"/>
    </source>
</evidence>
<feature type="transmembrane region" description="Helical" evidence="6">
    <location>
        <begin position="256"/>
        <end position="279"/>
    </location>
</feature>
<proteinExistence type="inferred from homology"/>
<keyword evidence="3 6" id="KW-0812">Transmembrane</keyword>
<dbReference type="InterPro" id="IPR002549">
    <property type="entry name" value="AI-2E-like"/>
</dbReference>
<dbReference type="Proteomes" id="UP001317001">
    <property type="component" value="Chromosome"/>
</dbReference>